<name>A0A9D4UW98_ADICA</name>
<gene>
    <name evidence="1" type="ORF">GOP47_0010664</name>
</gene>
<dbReference type="EMBL" id="JABFUD020000010">
    <property type="protein sequence ID" value="KAI5074703.1"/>
    <property type="molecule type" value="Genomic_DNA"/>
</dbReference>
<reference evidence="1" key="1">
    <citation type="submission" date="2021-01" db="EMBL/GenBank/DDBJ databases">
        <title>Adiantum capillus-veneris genome.</title>
        <authorList>
            <person name="Fang Y."/>
            <person name="Liao Q."/>
        </authorList>
    </citation>
    <scope>NUCLEOTIDE SEQUENCE</scope>
    <source>
        <strain evidence="1">H3</strain>
        <tissue evidence="1">Leaf</tissue>
    </source>
</reference>
<evidence type="ECO:0000313" key="2">
    <source>
        <dbReference type="Proteomes" id="UP000886520"/>
    </source>
</evidence>
<keyword evidence="2" id="KW-1185">Reference proteome</keyword>
<organism evidence="1 2">
    <name type="scientific">Adiantum capillus-veneris</name>
    <name type="common">Maidenhair fern</name>
    <dbReference type="NCBI Taxonomy" id="13818"/>
    <lineage>
        <taxon>Eukaryota</taxon>
        <taxon>Viridiplantae</taxon>
        <taxon>Streptophyta</taxon>
        <taxon>Embryophyta</taxon>
        <taxon>Tracheophyta</taxon>
        <taxon>Polypodiopsida</taxon>
        <taxon>Polypodiidae</taxon>
        <taxon>Polypodiales</taxon>
        <taxon>Pteridineae</taxon>
        <taxon>Pteridaceae</taxon>
        <taxon>Vittarioideae</taxon>
        <taxon>Adiantum</taxon>
    </lineage>
</organism>
<comment type="caution">
    <text evidence="1">The sequence shown here is derived from an EMBL/GenBank/DDBJ whole genome shotgun (WGS) entry which is preliminary data.</text>
</comment>
<protein>
    <submittedName>
        <fullName evidence="1">Uncharacterized protein</fullName>
    </submittedName>
</protein>
<dbReference type="Proteomes" id="UP000886520">
    <property type="component" value="Chromosome 10"/>
</dbReference>
<sequence>MTRIASTLQVHPLVYVWINIQEKDDEASNITHSAKMGKRFLPWDYLENYRCSNRFNLACDKWSSYKHLLDIT</sequence>
<evidence type="ECO:0000313" key="1">
    <source>
        <dbReference type="EMBL" id="KAI5074703.1"/>
    </source>
</evidence>
<proteinExistence type="predicted"/>
<accession>A0A9D4UW98</accession>
<dbReference type="AlphaFoldDB" id="A0A9D4UW98"/>